<feature type="binding site" evidence="10">
    <location>
        <begin position="17"/>
        <end position="22"/>
    </location>
    <ligand>
        <name>substrate</name>
    </ligand>
</feature>
<keyword evidence="8 10" id="KW-0460">Magnesium</keyword>
<comment type="similarity">
    <text evidence="3 10 13">Belongs to the IPP transferase family.</text>
</comment>
<evidence type="ECO:0000256" key="2">
    <source>
        <dbReference type="ARBA" id="ARBA00003213"/>
    </source>
</evidence>
<comment type="caution">
    <text evidence="14">The sequence shown here is derived from an EMBL/GenBank/DDBJ whole genome shotgun (WGS) entry which is preliminary data.</text>
</comment>
<evidence type="ECO:0000256" key="12">
    <source>
        <dbReference type="RuleBase" id="RU003784"/>
    </source>
</evidence>
<protein>
    <recommendedName>
        <fullName evidence="10">tRNA dimethylallyltransferase</fullName>
        <ecNumber evidence="10">2.5.1.75</ecNumber>
    </recommendedName>
    <alternativeName>
        <fullName evidence="10">Dimethylallyl diphosphate:tRNA dimethylallyltransferase</fullName>
        <shortName evidence="10">DMAPP:tRNA dimethylallyltransferase</shortName>
        <shortName evidence="10">DMATase</shortName>
    </alternativeName>
    <alternativeName>
        <fullName evidence="10">Isopentenyl-diphosphate:tRNA isopentenyltransferase</fullName>
        <shortName evidence="10">IPP transferase</shortName>
        <shortName evidence="10">IPPT</shortName>
        <shortName evidence="10">IPTase</shortName>
    </alternativeName>
</protein>
<name>A0ABU9VQ89_9CLOT</name>
<evidence type="ECO:0000313" key="15">
    <source>
        <dbReference type="Proteomes" id="UP001407405"/>
    </source>
</evidence>
<dbReference type="Pfam" id="PF01715">
    <property type="entry name" value="IPPT"/>
    <property type="match status" value="1"/>
</dbReference>
<feature type="region of interest" description="Interaction with substrate tRNA" evidence="10">
    <location>
        <begin position="40"/>
        <end position="43"/>
    </location>
</feature>
<dbReference type="HAMAP" id="MF_00185">
    <property type="entry name" value="IPP_trans"/>
    <property type="match status" value="1"/>
</dbReference>
<evidence type="ECO:0000256" key="7">
    <source>
        <dbReference type="ARBA" id="ARBA00022840"/>
    </source>
</evidence>
<evidence type="ECO:0000256" key="10">
    <source>
        <dbReference type="HAMAP-Rule" id="MF_00185"/>
    </source>
</evidence>
<feature type="site" description="Interaction with substrate tRNA" evidence="10">
    <location>
        <position position="129"/>
    </location>
</feature>
<dbReference type="GO" id="GO:0052381">
    <property type="term" value="F:tRNA dimethylallyltransferase activity"/>
    <property type="evidence" value="ECO:0007669"/>
    <property type="project" value="UniProtKB-EC"/>
</dbReference>
<dbReference type="InterPro" id="IPR027417">
    <property type="entry name" value="P-loop_NTPase"/>
</dbReference>
<keyword evidence="15" id="KW-1185">Reference proteome</keyword>
<evidence type="ECO:0000256" key="8">
    <source>
        <dbReference type="ARBA" id="ARBA00022842"/>
    </source>
</evidence>
<dbReference type="Gene3D" id="1.10.20.140">
    <property type="match status" value="1"/>
</dbReference>
<dbReference type="InterPro" id="IPR039657">
    <property type="entry name" value="Dimethylallyltransferase"/>
</dbReference>
<comment type="caution">
    <text evidence="10">Lacks conserved residue(s) required for the propagation of feature annotation.</text>
</comment>
<dbReference type="Proteomes" id="UP001407405">
    <property type="component" value="Unassembled WGS sequence"/>
</dbReference>
<comment type="subunit">
    <text evidence="10">Monomer.</text>
</comment>
<keyword evidence="7 10" id="KW-0067">ATP-binding</keyword>
<dbReference type="PANTHER" id="PTHR11088:SF60">
    <property type="entry name" value="TRNA DIMETHYLALLYLTRANSFERASE"/>
    <property type="match status" value="1"/>
</dbReference>
<comment type="function">
    <text evidence="2 10 12">Catalyzes the transfer of a dimethylallyl group onto the adenine at position 37 in tRNAs that read codons beginning with uridine, leading to the formation of N6-(dimethylallyl)adenosine (i(6)A).</text>
</comment>
<keyword evidence="6 10" id="KW-0547">Nucleotide-binding</keyword>
<evidence type="ECO:0000256" key="11">
    <source>
        <dbReference type="RuleBase" id="RU003783"/>
    </source>
</evidence>
<dbReference type="EMBL" id="JBCITM010000002">
    <property type="protein sequence ID" value="MEN1759345.1"/>
    <property type="molecule type" value="Genomic_DNA"/>
</dbReference>
<evidence type="ECO:0000256" key="3">
    <source>
        <dbReference type="ARBA" id="ARBA00005842"/>
    </source>
</evidence>
<comment type="cofactor">
    <cofactor evidence="1 10">
        <name>Mg(2+)</name>
        <dbReference type="ChEBI" id="CHEBI:18420"/>
    </cofactor>
</comment>
<evidence type="ECO:0000256" key="1">
    <source>
        <dbReference type="ARBA" id="ARBA00001946"/>
    </source>
</evidence>
<organism evidence="14 15">
    <name type="scientific">Anoxynatronum sibiricum</name>
    <dbReference type="NCBI Taxonomy" id="210623"/>
    <lineage>
        <taxon>Bacteria</taxon>
        <taxon>Bacillati</taxon>
        <taxon>Bacillota</taxon>
        <taxon>Clostridia</taxon>
        <taxon>Eubacteriales</taxon>
        <taxon>Clostridiaceae</taxon>
        <taxon>Anoxynatronum</taxon>
    </lineage>
</organism>
<dbReference type="RefSeq" id="WP_343184710.1">
    <property type="nucleotide sequence ID" value="NZ_JBCITM010000002.1"/>
</dbReference>
<feature type="binding site" evidence="10">
    <location>
        <begin position="15"/>
        <end position="22"/>
    </location>
    <ligand>
        <name>ATP</name>
        <dbReference type="ChEBI" id="CHEBI:30616"/>
    </ligand>
</feature>
<sequence length="321" mass="36911">MATSEQRPLVVIITGPTAVGKTHVSILLAHLIHGEIISADSMQIYQHMDIGTAKSNEEEQMDIPHHLINLVSPDQRFTVADFQQIALLKIDEILQRGAVPIVVGGTGLYLHSLLYQMDFSRVNGASEIRQQLEEEAAQKGNHILYKRLQILDPAAAQRIHPHNVKRVVRALEIIMESEEGINDFSNELTRNERYRFLTYVINEDRQALYQRINHRVDMMLKQGLEAEVRHLLDNGFSAKAPALLGVGYKEIIRYFEGEFGYEEAVEMIKRNSRRYAKRQLTWFKKLPEATWLSIDSGEKRQIAMHRMADIISRQIRKMMEG</sequence>
<dbReference type="PANTHER" id="PTHR11088">
    <property type="entry name" value="TRNA DIMETHYLALLYLTRANSFERASE"/>
    <property type="match status" value="1"/>
</dbReference>
<feature type="site" description="Interaction with substrate tRNA" evidence="10">
    <location>
        <position position="106"/>
    </location>
</feature>
<gene>
    <name evidence="10 14" type="primary">miaA</name>
    <name evidence="14" type="ORF">AAIG11_02560</name>
</gene>
<comment type="catalytic activity">
    <reaction evidence="9 10 11">
        <text>adenosine(37) in tRNA + dimethylallyl diphosphate = N(6)-dimethylallyladenosine(37) in tRNA + diphosphate</text>
        <dbReference type="Rhea" id="RHEA:26482"/>
        <dbReference type="Rhea" id="RHEA-COMP:10162"/>
        <dbReference type="Rhea" id="RHEA-COMP:10375"/>
        <dbReference type="ChEBI" id="CHEBI:33019"/>
        <dbReference type="ChEBI" id="CHEBI:57623"/>
        <dbReference type="ChEBI" id="CHEBI:74411"/>
        <dbReference type="ChEBI" id="CHEBI:74415"/>
        <dbReference type="EC" id="2.5.1.75"/>
    </reaction>
</comment>
<evidence type="ECO:0000313" key="14">
    <source>
        <dbReference type="EMBL" id="MEN1759345.1"/>
    </source>
</evidence>
<dbReference type="EC" id="2.5.1.75" evidence="10"/>
<keyword evidence="4 10" id="KW-0808">Transferase</keyword>
<evidence type="ECO:0000256" key="13">
    <source>
        <dbReference type="RuleBase" id="RU003785"/>
    </source>
</evidence>
<keyword evidence="5 10" id="KW-0819">tRNA processing</keyword>
<dbReference type="InterPro" id="IPR018022">
    <property type="entry name" value="IPT"/>
</dbReference>
<evidence type="ECO:0000256" key="9">
    <source>
        <dbReference type="ARBA" id="ARBA00049563"/>
    </source>
</evidence>
<dbReference type="NCBIfam" id="TIGR00174">
    <property type="entry name" value="miaA"/>
    <property type="match status" value="1"/>
</dbReference>
<proteinExistence type="inferred from homology"/>
<evidence type="ECO:0000256" key="6">
    <source>
        <dbReference type="ARBA" id="ARBA00022741"/>
    </source>
</evidence>
<reference evidence="14 15" key="1">
    <citation type="submission" date="2024-04" db="EMBL/GenBank/DDBJ databases">
        <title>Genome sequencing and metabolic network reconstruction of aminoacids and betaine degradation by Anoxynatronum sibiricum.</title>
        <authorList>
            <person name="Detkova E.N."/>
            <person name="Boltjanskaja Y.V."/>
            <person name="Mardanov A.V."/>
            <person name="Kevbrin V."/>
        </authorList>
    </citation>
    <scope>NUCLEOTIDE SEQUENCE [LARGE SCALE GENOMIC DNA]</scope>
    <source>
        <strain evidence="14 15">Z-7981</strain>
    </source>
</reference>
<evidence type="ECO:0000256" key="5">
    <source>
        <dbReference type="ARBA" id="ARBA00022694"/>
    </source>
</evidence>
<accession>A0ABU9VQ89</accession>
<dbReference type="SUPFAM" id="SSF52540">
    <property type="entry name" value="P-loop containing nucleoside triphosphate hydrolases"/>
    <property type="match status" value="1"/>
</dbReference>
<evidence type="ECO:0000256" key="4">
    <source>
        <dbReference type="ARBA" id="ARBA00022679"/>
    </source>
</evidence>
<dbReference type="Gene3D" id="3.40.50.300">
    <property type="entry name" value="P-loop containing nucleotide triphosphate hydrolases"/>
    <property type="match status" value="1"/>
</dbReference>